<dbReference type="SUPFAM" id="SSF46934">
    <property type="entry name" value="UBA-like"/>
    <property type="match status" value="1"/>
</dbReference>
<evidence type="ECO:0000313" key="2">
    <source>
        <dbReference type="EMBL" id="EEY17581.1"/>
    </source>
</evidence>
<sequence>MSSDEPEKIPQLEYFQRLKQLQGMGFSNDDAADALHEANFDMELAVQYLTEVCPPPPTPLACSGWAPDSLGLQGNPVSHGFWQGNGGC</sequence>
<protein>
    <submittedName>
        <fullName evidence="2">Predicted protein</fullName>
    </submittedName>
</protein>
<dbReference type="Proteomes" id="UP000008698">
    <property type="component" value="Unassembled WGS sequence"/>
</dbReference>
<gene>
    <name evidence="2" type="ORF">VDBG_03690</name>
</gene>
<feature type="domain" description="UBA" evidence="1">
    <location>
        <begin position="4"/>
        <end position="52"/>
    </location>
</feature>
<dbReference type="eggNOG" id="ENOG502T5X0">
    <property type="taxonomic scope" value="Eukaryota"/>
</dbReference>
<accession>C9SGV9</accession>
<dbReference type="RefSeq" id="XP_003005737.1">
    <property type="nucleotide sequence ID" value="XM_003005691.1"/>
</dbReference>
<dbReference type="KEGG" id="val:VDBG_03690"/>
<name>C9SGV9_VERA1</name>
<dbReference type="AlphaFoldDB" id="C9SGV9"/>
<evidence type="ECO:0000259" key="1">
    <source>
        <dbReference type="PROSITE" id="PS50030"/>
    </source>
</evidence>
<organism evidence="3">
    <name type="scientific">Verticillium alfalfae (strain VaMs.102 / ATCC MYA-4576 / FGSC 10136)</name>
    <name type="common">Verticillium wilt of alfalfa</name>
    <name type="synonym">Verticillium albo-atrum</name>
    <dbReference type="NCBI Taxonomy" id="526221"/>
    <lineage>
        <taxon>Eukaryota</taxon>
        <taxon>Fungi</taxon>
        <taxon>Dikarya</taxon>
        <taxon>Ascomycota</taxon>
        <taxon>Pezizomycotina</taxon>
        <taxon>Sordariomycetes</taxon>
        <taxon>Hypocreomycetidae</taxon>
        <taxon>Glomerellales</taxon>
        <taxon>Plectosphaerellaceae</taxon>
        <taxon>Verticillium</taxon>
    </lineage>
</organism>
<dbReference type="Gene3D" id="1.10.8.10">
    <property type="entry name" value="DNA helicase RuvA subunit, C-terminal domain"/>
    <property type="match status" value="1"/>
</dbReference>
<dbReference type="EMBL" id="DS985217">
    <property type="protein sequence ID" value="EEY17581.1"/>
    <property type="molecule type" value="Genomic_DNA"/>
</dbReference>
<dbReference type="CDD" id="cd14270">
    <property type="entry name" value="UBA"/>
    <property type="match status" value="1"/>
</dbReference>
<dbReference type="PROSITE" id="PS50030">
    <property type="entry name" value="UBA"/>
    <property type="match status" value="1"/>
</dbReference>
<reference evidence="3" key="1">
    <citation type="journal article" date="2011" name="PLoS Pathog.">
        <title>Comparative genomics yields insights into niche adaptation of plant vascular wilt pathogens.</title>
        <authorList>
            <person name="Klosterman S.J."/>
            <person name="Subbarao K.V."/>
            <person name="Kang S."/>
            <person name="Veronese P."/>
            <person name="Gold S.E."/>
            <person name="Thomma B.P.H.J."/>
            <person name="Chen Z."/>
            <person name="Henrissat B."/>
            <person name="Lee Y.-H."/>
            <person name="Park J."/>
            <person name="Garcia-Pedrajas M.D."/>
            <person name="Barbara D.J."/>
            <person name="Anchieta A."/>
            <person name="de Jonge R."/>
            <person name="Santhanam P."/>
            <person name="Maruthachalam K."/>
            <person name="Atallah Z."/>
            <person name="Amyotte S.G."/>
            <person name="Paz Z."/>
            <person name="Inderbitzin P."/>
            <person name="Hayes R.J."/>
            <person name="Heiman D.I."/>
            <person name="Young S."/>
            <person name="Zeng Q."/>
            <person name="Engels R."/>
            <person name="Galagan J."/>
            <person name="Cuomo C.A."/>
            <person name="Dobinson K.F."/>
            <person name="Ma L.-J."/>
        </authorList>
    </citation>
    <scope>NUCLEOTIDE SEQUENCE [LARGE SCALE GENOMIC DNA]</scope>
    <source>
        <strain evidence="3">VaMs.102 / ATCC MYA-4576 / FGSC 10136</strain>
    </source>
</reference>
<dbReference type="GeneID" id="9532430"/>
<evidence type="ECO:0000313" key="3">
    <source>
        <dbReference type="Proteomes" id="UP000008698"/>
    </source>
</evidence>
<dbReference type="Pfam" id="PF00627">
    <property type="entry name" value="UBA"/>
    <property type="match status" value="1"/>
</dbReference>
<proteinExistence type="predicted"/>
<dbReference type="InterPro" id="IPR009060">
    <property type="entry name" value="UBA-like_sf"/>
</dbReference>
<dbReference type="OrthoDB" id="4489171at2759"/>
<dbReference type="InterPro" id="IPR015940">
    <property type="entry name" value="UBA"/>
</dbReference>
<keyword evidence="3" id="KW-1185">Reference proteome</keyword>
<dbReference type="SMART" id="SM00165">
    <property type="entry name" value="UBA"/>
    <property type="match status" value="1"/>
</dbReference>
<dbReference type="HOGENOM" id="CLU_2470766_0_0_1"/>